<evidence type="ECO:0000313" key="1">
    <source>
        <dbReference type="Proteomes" id="UP000036681"/>
    </source>
</evidence>
<dbReference type="InterPro" id="IPR052039">
    <property type="entry name" value="Caspase-related_regulators"/>
</dbReference>
<sequence>MNAFTNYAEQFRSKVRINRNTVYGYATSGGVSAYEVRGENNGVFMKYLKNHLAAHVSVIEMLNRVFRDIDNDAKVCDVQVPELRSNLARPRSLADPLVYDGRTVSFEYHTIHWRCMHELPSPVHVDFKEQTLRVTVWFDFVGHFTNKVYVFSNVGDIPNEHDEELDDDKLPSDWALSHLAYLRFDQRSLVTGKGDRSIIALPWLYELPKNLEASNEKILTDSDEGVSLCVMLSNLQRVKGEIKCSIELKHRDDVGNVVARADAVLGHLLITRIFA</sequence>
<dbReference type="Gene3D" id="3.40.50.1460">
    <property type="match status" value="1"/>
</dbReference>
<dbReference type="PANTHER" id="PTHR22576:SF37">
    <property type="entry name" value="MUCOSA-ASSOCIATED LYMPHOID TISSUE LYMPHOMA TRANSLOCATION PROTEIN 1"/>
    <property type="match status" value="1"/>
</dbReference>
<accession>A0A0M3IVX7</accession>
<evidence type="ECO:0000313" key="2">
    <source>
        <dbReference type="WBParaSite" id="ALUE_0002290501-mRNA-1"/>
    </source>
</evidence>
<name>A0A0M3IVX7_ASCLU</name>
<organism evidence="1 2">
    <name type="scientific">Ascaris lumbricoides</name>
    <name type="common">Giant roundworm</name>
    <dbReference type="NCBI Taxonomy" id="6252"/>
    <lineage>
        <taxon>Eukaryota</taxon>
        <taxon>Metazoa</taxon>
        <taxon>Ecdysozoa</taxon>
        <taxon>Nematoda</taxon>
        <taxon>Chromadorea</taxon>
        <taxon>Rhabditida</taxon>
        <taxon>Spirurina</taxon>
        <taxon>Ascaridomorpha</taxon>
        <taxon>Ascaridoidea</taxon>
        <taxon>Ascarididae</taxon>
        <taxon>Ascaris</taxon>
    </lineage>
</organism>
<dbReference type="InterPro" id="IPR029030">
    <property type="entry name" value="Caspase-like_dom_sf"/>
</dbReference>
<dbReference type="PANTHER" id="PTHR22576">
    <property type="entry name" value="MUCOSA ASSOCIATED LYMPHOID TISSUE LYMPHOMA TRANSLOCATION PROTEIN 1/PARACASPASE"/>
    <property type="match status" value="1"/>
</dbReference>
<keyword evidence="1" id="KW-1185">Reference proteome</keyword>
<reference evidence="2" key="1">
    <citation type="submission" date="2017-02" db="UniProtKB">
        <authorList>
            <consortium name="WormBaseParasite"/>
        </authorList>
    </citation>
    <scope>IDENTIFICATION</scope>
</reference>
<dbReference type="AlphaFoldDB" id="A0A0M3IVX7"/>
<dbReference type="WBParaSite" id="ALUE_0002290501-mRNA-1">
    <property type="protein sequence ID" value="ALUE_0002290501-mRNA-1"/>
    <property type="gene ID" value="ALUE_0002290501"/>
</dbReference>
<dbReference type="SUPFAM" id="SSF52129">
    <property type="entry name" value="Caspase-like"/>
    <property type="match status" value="1"/>
</dbReference>
<protein>
    <submittedName>
        <fullName evidence="2">START domain-containing protein</fullName>
    </submittedName>
</protein>
<proteinExistence type="predicted"/>
<dbReference type="Proteomes" id="UP000036681">
    <property type="component" value="Unplaced"/>
</dbReference>